<sequence>MSGFLGSILDGLVAIALAVGLPIAAGGTPPLAHGYVEGEYLRIAAPSAGMLESLSVARGAQVAAGAPLFAIDRATARAERDRLAAALAQARAQRADLATGKRAQEVAVLTAQKARAEAALRYSTTELARQQELVARKVSSPDKLDQARAAFDRDRGQLAEADAQLAVAALPARPEQLRAADEAVTQAEAALAQAERRLADLAPVAPAAALVEDTLYNPGEWVPAGSPVVSLLPPDRVKLVLFVPETALAGVAPGGALSVRCDGCPPGLSARVTRIASQAEYTPPVIYSVGSREKLVFRVEARMETAVGRPLNPGLPVDVWLAAVRPAGTGQ</sequence>
<keyword evidence="2" id="KW-0175">Coiled coil</keyword>
<evidence type="ECO:0000313" key="4">
    <source>
        <dbReference type="EMBL" id="PGH53203.1"/>
    </source>
</evidence>
<dbReference type="InterPro" id="IPR050465">
    <property type="entry name" value="UPF0194_transport"/>
</dbReference>
<evidence type="ECO:0000256" key="1">
    <source>
        <dbReference type="ARBA" id="ARBA00004196"/>
    </source>
</evidence>
<organism evidence="4 5">
    <name type="scientific">Azospirillum palustre</name>
    <dbReference type="NCBI Taxonomy" id="2044885"/>
    <lineage>
        <taxon>Bacteria</taxon>
        <taxon>Pseudomonadati</taxon>
        <taxon>Pseudomonadota</taxon>
        <taxon>Alphaproteobacteria</taxon>
        <taxon>Rhodospirillales</taxon>
        <taxon>Azospirillaceae</taxon>
        <taxon>Azospirillum</taxon>
    </lineage>
</organism>
<dbReference type="OrthoDB" id="9809385at2"/>
<dbReference type="AlphaFoldDB" id="A0A2B8B6L7"/>
<dbReference type="Pfam" id="PF25881">
    <property type="entry name" value="HH_YBHG"/>
    <property type="match status" value="1"/>
</dbReference>
<dbReference type="PANTHER" id="PTHR32347">
    <property type="entry name" value="EFFLUX SYSTEM COMPONENT YKNX-RELATED"/>
    <property type="match status" value="1"/>
</dbReference>
<name>A0A2B8B6L7_9PROT</name>
<proteinExistence type="predicted"/>
<dbReference type="Gene3D" id="2.40.50.100">
    <property type="match status" value="1"/>
</dbReference>
<keyword evidence="5" id="KW-1185">Reference proteome</keyword>
<dbReference type="InterPro" id="IPR059052">
    <property type="entry name" value="HH_YbhG-like"/>
</dbReference>
<dbReference type="Proteomes" id="UP000225379">
    <property type="component" value="Unassembled WGS sequence"/>
</dbReference>
<dbReference type="Gene3D" id="1.10.287.470">
    <property type="entry name" value="Helix hairpin bin"/>
    <property type="match status" value="1"/>
</dbReference>
<dbReference type="EMBL" id="PDKW01000043">
    <property type="protein sequence ID" value="PGH53203.1"/>
    <property type="molecule type" value="Genomic_DNA"/>
</dbReference>
<protein>
    <submittedName>
        <fullName evidence="4">Secretion protein HlyD</fullName>
    </submittedName>
</protein>
<dbReference type="SUPFAM" id="SSF111369">
    <property type="entry name" value="HlyD-like secretion proteins"/>
    <property type="match status" value="2"/>
</dbReference>
<dbReference type="GO" id="GO:0030313">
    <property type="term" value="C:cell envelope"/>
    <property type="evidence" value="ECO:0007669"/>
    <property type="project" value="UniProtKB-SubCell"/>
</dbReference>
<comment type="caution">
    <text evidence="4">The sequence shown here is derived from an EMBL/GenBank/DDBJ whole genome shotgun (WGS) entry which is preliminary data.</text>
</comment>
<dbReference type="PANTHER" id="PTHR32347:SF23">
    <property type="entry name" value="BLL5650 PROTEIN"/>
    <property type="match status" value="1"/>
</dbReference>
<gene>
    <name evidence="4" type="ORF">CRT60_25180</name>
</gene>
<evidence type="ECO:0000256" key="2">
    <source>
        <dbReference type="ARBA" id="ARBA00023054"/>
    </source>
</evidence>
<dbReference type="RefSeq" id="WP_098739290.1">
    <property type="nucleotide sequence ID" value="NZ_PDKW01000043.1"/>
</dbReference>
<feature type="domain" description="YbhG-like alpha-helical hairpin" evidence="3">
    <location>
        <begin position="85"/>
        <end position="199"/>
    </location>
</feature>
<accession>A0A2B8B6L7</accession>
<reference evidence="5" key="1">
    <citation type="submission" date="2017-10" db="EMBL/GenBank/DDBJ databases">
        <authorList>
            <person name="Kravchenko I.K."/>
            <person name="Grouzdev D.S."/>
        </authorList>
    </citation>
    <scope>NUCLEOTIDE SEQUENCE [LARGE SCALE GENOMIC DNA]</scope>
    <source>
        <strain evidence="5">B2</strain>
    </source>
</reference>
<dbReference type="Gene3D" id="2.40.30.170">
    <property type="match status" value="1"/>
</dbReference>
<evidence type="ECO:0000259" key="3">
    <source>
        <dbReference type="Pfam" id="PF25881"/>
    </source>
</evidence>
<comment type="subcellular location">
    <subcellularLocation>
        <location evidence="1">Cell envelope</location>
    </subcellularLocation>
</comment>
<evidence type="ECO:0000313" key="5">
    <source>
        <dbReference type="Proteomes" id="UP000225379"/>
    </source>
</evidence>